<evidence type="ECO:0000313" key="5">
    <source>
        <dbReference type="EMBL" id="MCL1044418.1"/>
    </source>
</evidence>
<evidence type="ECO:0000259" key="4">
    <source>
        <dbReference type="SMART" id="SM00479"/>
    </source>
</evidence>
<sequence length="229" mass="25287">MNELWLKARLYYEIFGQSDLLSEYQQAYLSVINKPITSAPLMAIDLEMTGLDPQQDQIISIGIVPIEPSLMPLSIPLAKAQQIMINIDGSVGQSAAVHGIVDHHLSSALTLSQAMEWFVEKTKGHILVAHHAPMDIGFLQSHLYKTNGRAIKLPFIDTLALEKQRLLRQHDVLKEGSLRLDACRQRYGLPTYSGHDALTDALACAELFVAQVNSIGDINTLSAAEFISI</sequence>
<dbReference type="CDD" id="cd06127">
    <property type="entry name" value="DEDDh"/>
    <property type="match status" value="1"/>
</dbReference>
<dbReference type="EMBL" id="JAKIKU010000001">
    <property type="protein sequence ID" value="MCL1044418.1"/>
    <property type="molecule type" value="Genomic_DNA"/>
</dbReference>
<proteinExistence type="predicted"/>
<evidence type="ECO:0000256" key="2">
    <source>
        <dbReference type="ARBA" id="ARBA00022801"/>
    </source>
</evidence>
<evidence type="ECO:0000313" key="6">
    <source>
        <dbReference type="Proteomes" id="UP001202134"/>
    </source>
</evidence>
<comment type="caution">
    <text evidence="5">The sequence shown here is derived from an EMBL/GenBank/DDBJ whole genome shotgun (WGS) entry which is preliminary data.</text>
</comment>
<name>A0ABT0KKR1_9GAMM</name>
<protein>
    <submittedName>
        <fullName evidence="5">3'-5' exonuclease</fullName>
    </submittedName>
</protein>
<dbReference type="PANTHER" id="PTHR30231:SF4">
    <property type="entry name" value="PROTEIN NEN2"/>
    <property type="match status" value="1"/>
</dbReference>
<evidence type="ECO:0000256" key="3">
    <source>
        <dbReference type="ARBA" id="ARBA00022839"/>
    </source>
</evidence>
<dbReference type="RefSeq" id="WP_248954801.1">
    <property type="nucleotide sequence ID" value="NZ_JAKIKU010000001.1"/>
</dbReference>
<feature type="domain" description="Exonuclease" evidence="4">
    <location>
        <begin position="40"/>
        <end position="217"/>
    </location>
</feature>
<reference evidence="5 6" key="1">
    <citation type="submission" date="2022-01" db="EMBL/GenBank/DDBJ databases">
        <title>Whole genome-based taxonomy of the Shewanellaceae.</title>
        <authorList>
            <person name="Martin-Rodriguez A.J."/>
        </authorList>
    </citation>
    <scope>NUCLEOTIDE SEQUENCE [LARGE SCALE GENOMIC DNA]</scope>
    <source>
        <strain evidence="5 6">DSM 24955</strain>
    </source>
</reference>
<keyword evidence="2" id="KW-0378">Hydrolase</keyword>
<evidence type="ECO:0000256" key="1">
    <source>
        <dbReference type="ARBA" id="ARBA00022722"/>
    </source>
</evidence>
<organism evidence="5 6">
    <name type="scientific">Shewanella electrodiphila</name>
    <dbReference type="NCBI Taxonomy" id="934143"/>
    <lineage>
        <taxon>Bacteria</taxon>
        <taxon>Pseudomonadati</taxon>
        <taxon>Pseudomonadota</taxon>
        <taxon>Gammaproteobacteria</taxon>
        <taxon>Alteromonadales</taxon>
        <taxon>Shewanellaceae</taxon>
        <taxon>Shewanella</taxon>
    </lineage>
</organism>
<dbReference type="Proteomes" id="UP001202134">
    <property type="component" value="Unassembled WGS sequence"/>
</dbReference>
<dbReference type="Gene3D" id="3.30.420.10">
    <property type="entry name" value="Ribonuclease H-like superfamily/Ribonuclease H"/>
    <property type="match status" value="1"/>
</dbReference>
<dbReference type="GO" id="GO:0004527">
    <property type="term" value="F:exonuclease activity"/>
    <property type="evidence" value="ECO:0007669"/>
    <property type="project" value="UniProtKB-KW"/>
</dbReference>
<dbReference type="SUPFAM" id="SSF53098">
    <property type="entry name" value="Ribonuclease H-like"/>
    <property type="match status" value="1"/>
</dbReference>
<dbReference type="SMART" id="SM00479">
    <property type="entry name" value="EXOIII"/>
    <property type="match status" value="1"/>
</dbReference>
<keyword evidence="1" id="KW-0540">Nuclease</keyword>
<gene>
    <name evidence="5" type="ORF">L2737_03590</name>
</gene>
<accession>A0ABT0KKR1</accession>
<keyword evidence="3 5" id="KW-0269">Exonuclease</keyword>
<dbReference type="InterPro" id="IPR012337">
    <property type="entry name" value="RNaseH-like_sf"/>
</dbReference>
<dbReference type="InterPro" id="IPR013520">
    <property type="entry name" value="Ribonucl_H"/>
</dbReference>
<dbReference type="InterPro" id="IPR036397">
    <property type="entry name" value="RNaseH_sf"/>
</dbReference>
<keyword evidence="6" id="KW-1185">Reference proteome</keyword>
<dbReference type="Pfam" id="PF00929">
    <property type="entry name" value="RNase_T"/>
    <property type="match status" value="1"/>
</dbReference>
<dbReference type="PANTHER" id="PTHR30231">
    <property type="entry name" value="DNA POLYMERASE III SUBUNIT EPSILON"/>
    <property type="match status" value="1"/>
</dbReference>